<dbReference type="AlphaFoldDB" id="A0A0F9U755"/>
<protein>
    <recommendedName>
        <fullName evidence="1">VOC domain-containing protein</fullName>
    </recommendedName>
</protein>
<dbReference type="InterPro" id="IPR004360">
    <property type="entry name" value="Glyas_Fos-R_dOase_dom"/>
</dbReference>
<feature type="domain" description="VOC" evidence="1">
    <location>
        <begin position="12"/>
        <end position="125"/>
    </location>
</feature>
<reference evidence="2" key="1">
    <citation type="journal article" date="2015" name="Nature">
        <title>Complex archaea that bridge the gap between prokaryotes and eukaryotes.</title>
        <authorList>
            <person name="Spang A."/>
            <person name="Saw J.H."/>
            <person name="Jorgensen S.L."/>
            <person name="Zaremba-Niedzwiedzka K."/>
            <person name="Martijn J."/>
            <person name="Lind A.E."/>
            <person name="van Eijk R."/>
            <person name="Schleper C."/>
            <person name="Guy L."/>
            <person name="Ettema T.J."/>
        </authorList>
    </citation>
    <scope>NUCLEOTIDE SEQUENCE</scope>
</reference>
<sequence length="125" mass="13150">MPDIQAKQHIMGLTFAGLEVNDLEVSKTFYRDVLGFSEAPAVRPDAVIMKTADGLGSFALKQPSGDGPKSATAVALWFACDDVDALADRARKAGAPVPLAPQNGPFGKMTVVVDPNGHSLTFHNA</sequence>
<proteinExistence type="predicted"/>
<dbReference type="SUPFAM" id="SSF54593">
    <property type="entry name" value="Glyoxalase/Bleomycin resistance protein/Dihydroxybiphenyl dioxygenase"/>
    <property type="match status" value="1"/>
</dbReference>
<dbReference type="PROSITE" id="PS51819">
    <property type="entry name" value="VOC"/>
    <property type="match status" value="1"/>
</dbReference>
<dbReference type="InterPro" id="IPR037523">
    <property type="entry name" value="VOC_core"/>
</dbReference>
<dbReference type="Pfam" id="PF00903">
    <property type="entry name" value="Glyoxalase"/>
    <property type="match status" value="1"/>
</dbReference>
<comment type="caution">
    <text evidence="2">The sequence shown here is derived from an EMBL/GenBank/DDBJ whole genome shotgun (WGS) entry which is preliminary data.</text>
</comment>
<dbReference type="InterPro" id="IPR052164">
    <property type="entry name" value="Anthracycline_SecMetBiosynth"/>
</dbReference>
<dbReference type="EMBL" id="LAZR01000818">
    <property type="protein sequence ID" value="KKN57116.1"/>
    <property type="molecule type" value="Genomic_DNA"/>
</dbReference>
<accession>A0A0F9U755</accession>
<dbReference type="InterPro" id="IPR029068">
    <property type="entry name" value="Glyas_Bleomycin-R_OHBP_Dase"/>
</dbReference>
<organism evidence="2">
    <name type="scientific">marine sediment metagenome</name>
    <dbReference type="NCBI Taxonomy" id="412755"/>
    <lineage>
        <taxon>unclassified sequences</taxon>
        <taxon>metagenomes</taxon>
        <taxon>ecological metagenomes</taxon>
    </lineage>
</organism>
<name>A0A0F9U755_9ZZZZ</name>
<evidence type="ECO:0000259" key="1">
    <source>
        <dbReference type="PROSITE" id="PS51819"/>
    </source>
</evidence>
<evidence type="ECO:0000313" key="2">
    <source>
        <dbReference type="EMBL" id="KKN57116.1"/>
    </source>
</evidence>
<dbReference type="CDD" id="cd06587">
    <property type="entry name" value="VOC"/>
    <property type="match status" value="1"/>
</dbReference>
<dbReference type="Gene3D" id="3.10.180.10">
    <property type="entry name" value="2,3-Dihydroxybiphenyl 1,2-Dioxygenase, domain 1"/>
    <property type="match status" value="1"/>
</dbReference>
<dbReference type="PANTHER" id="PTHR33993">
    <property type="entry name" value="GLYOXALASE-RELATED"/>
    <property type="match status" value="1"/>
</dbReference>
<gene>
    <name evidence="2" type="ORF">LCGC14_0565330</name>
</gene>